<feature type="transmembrane region" description="Helical" evidence="1">
    <location>
        <begin position="149"/>
        <end position="168"/>
    </location>
</feature>
<feature type="transmembrane region" description="Helical" evidence="1">
    <location>
        <begin position="509"/>
        <end position="526"/>
    </location>
</feature>
<accession>A0A5C7B315</accession>
<feature type="transmembrane region" description="Helical" evidence="1">
    <location>
        <begin position="12"/>
        <end position="32"/>
    </location>
</feature>
<evidence type="ECO:0008006" key="4">
    <source>
        <dbReference type="Google" id="ProtNLM"/>
    </source>
</evidence>
<feature type="transmembrane region" description="Helical" evidence="1">
    <location>
        <begin position="484"/>
        <end position="502"/>
    </location>
</feature>
<proteinExistence type="predicted"/>
<feature type="transmembrane region" description="Helical" evidence="1">
    <location>
        <begin position="341"/>
        <end position="358"/>
    </location>
</feature>
<feature type="transmembrane region" description="Helical" evidence="1">
    <location>
        <begin position="433"/>
        <end position="454"/>
    </location>
</feature>
<keyword evidence="1" id="KW-1133">Transmembrane helix</keyword>
<feature type="transmembrane region" description="Helical" evidence="1">
    <location>
        <begin position="399"/>
        <end position="421"/>
    </location>
</feature>
<feature type="transmembrane region" description="Helical" evidence="1">
    <location>
        <begin position="226"/>
        <end position="244"/>
    </location>
</feature>
<feature type="transmembrane region" description="Helical" evidence="1">
    <location>
        <begin position="363"/>
        <end position="379"/>
    </location>
</feature>
<dbReference type="PANTHER" id="PTHR38454">
    <property type="entry name" value="INTEGRAL MEMBRANE PROTEIN-RELATED"/>
    <property type="match status" value="1"/>
</dbReference>
<keyword evidence="1" id="KW-0472">Membrane</keyword>
<comment type="caution">
    <text evidence="2">The sequence shown here is derived from an EMBL/GenBank/DDBJ whole genome shotgun (WGS) entry which is preliminary data.</text>
</comment>
<feature type="transmembrane region" description="Helical" evidence="1">
    <location>
        <begin position="777"/>
        <end position="796"/>
    </location>
</feature>
<dbReference type="RefSeq" id="WP_146916897.1">
    <property type="nucleotide sequence ID" value="NZ_VORW01000004.1"/>
</dbReference>
<dbReference type="OrthoDB" id="9772884at2"/>
<reference evidence="2 3" key="1">
    <citation type="submission" date="2019-08" db="EMBL/GenBank/DDBJ databases">
        <title>Genomes sequence of Algoriphagus aquimarinus ACAM450.</title>
        <authorList>
            <person name="Bowman J.P."/>
        </authorList>
    </citation>
    <scope>NUCLEOTIDE SEQUENCE [LARGE SCALE GENOMIC DNA]</scope>
    <source>
        <strain evidence="2 3">ACAM 450</strain>
    </source>
</reference>
<evidence type="ECO:0000256" key="1">
    <source>
        <dbReference type="SAM" id="Phobius"/>
    </source>
</evidence>
<dbReference type="EMBL" id="VORW01000004">
    <property type="protein sequence ID" value="TXE12242.1"/>
    <property type="molecule type" value="Genomic_DNA"/>
</dbReference>
<gene>
    <name evidence="2" type="ORF">ESV85_09385</name>
</gene>
<name>A0A5C7B315_9BACT</name>
<feature type="transmembrane region" description="Helical" evidence="1">
    <location>
        <begin position="75"/>
        <end position="98"/>
    </location>
</feature>
<dbReference type="AlphaFoldDB" id="A0A5C7B315"/>
<evidence type="ECO:0000313" key="3">
    <source>
        <dbReference type="Proteomes" id="UP000321935"/>
    </source>
</evidence>
<dbReference type="InterPro" id="IPR018580">
    <property type="entry name" value="Uncharacterised_YfhO"/>
</dbReference>
<protein>
    <recommendedName>
        <fullName evidence="4">YfhO family protein</fullName>
    </recommendedName>
</protein>
<feature type="transmembrane region" description="Helical" evidence="1">
    <location>
        <begin position="110"/>
        <end position="137"/>
    </location>
</feature>
<keyword evidence="1" id="KW-0812">Transmembrane</keyword>
<sequence length="808" mass="88422">MQLNFKRDVLPHLVGIAIFYAIVVVYFAPVVLQDQVIMQGDILKWEGSATEALDYREATGEEALWTNSVFGGMPAYFVSLEFAGDITTSLLSIITLGLPHPVNSLFLGMVAMYVLMLTFGVRPAFAIIASVAFALSSYNLLSLAAGHNAKIWAINLIPVILLGIHLAFEKKRLLGAAVMALGLLLQLKFNHIQITYYTLIISVIYVTVRLIFDWKKEGFPQLAKTIGFLVLGAILAVGGNIGRLTTALEYTPYSTRGQATLESASAGLDRDYAFSWSNGKLETLTLLVPNFYGGGSSTPLGKNTASEKALRSNGLDPAQINGFLAGAPTYWGDQPFTGGPIYGGAILVFLAFIGIWAAPKESLYTFGAIIILSLLLSWGKNLSWFNYLLFDILPGYNKFRAVSMALGMTLFAIPALAAISLERLYRNKDFKPLYIAGAAVGGLLLLLALGAGVFRFEGAADAGLPDWLIDSLRQDRKSMLSASAWRSLALVAAAFALIYFAMKGKISDILLGLGIFALVTIDLWTVNKHYLNDNSFQENPTKAYFAETPADQEIAKDDSYFRVLDLTEGLTSTGKSPYRFHSLGGYHGAKMRRYQDLLDNRLNFELNGFVKKAQEGEFDFAGIQTINMMNTKYVIAGTAANSVFENPEANGPAWVPSQIVSVQTNQEEMDELGRINTKAQATVNSAEFGEIKAGSGQITHTSYAPNELKYQAEMDAEGLVVFSEIYYPVGWTATIDGNEAEILRTDYLLRGLIVPAGTHEIVFKFEPKSYTATKTPMIIFQYLIILSLIAGVFFTVKENNQTSKSTES</sequence>
<dbReference type="Proteomes" id="UP000321935">
    <property type="component" value="Unassembled WGS sequence"/>
</dbReference>
<dbReference type="PANTHER" id="PTHR38454:SF1">
    <property type="entry name" value="INTEGRAL MEMBRANE PROTEIN"/>
    <property type="match status" value="1"/>
</dbReference>
<organism evidence="2 3">
    <name type="scientific">Algoriphagus aquimarinus</name>
    <dbReference type="NCBI Taxonomy" id="237018"/>
    <lineage>
        <taxon>Bacteria</taxon>
        <taxon>Pseudomonadati</taxon>
        <taxon>Bacteroidota</taxon>
        <taxon>Cytophagia</taxon>
        <taxon>Cytophagales</taxon>
        <taxon>Cyclobacteriaceae</taxon>
        <taxon>Algoriphagus</taxon>
    </lineage>
</organism>
<feature type="transmembrane region" description="Helical" evidence="1">
    <location>
        <begin position="195"/>
        <end position="214"/>
    </location>
</feature>
<evidence type="ECO:0000313" key="2">
    <source>
        <dbReference type="EMBL" id="TXE12242.1"/>
    </source>
</evidence>